<keyword evidence="2" id="KW-1185">Reference proteome</keyword>
<accession>A0ABN9UE05</accession>
<gene>
    <name evidence="1" type="ORF">PCOR1329_LOCUS47734</name>
</gene>
<comment type="caution">
    <text evidence="1">The sequence shown here is derived from an EMBL/GenBank/DDBJ whole genome shotgun (WGS) entry which is preliminary data.</text>
</comment>
<dbReference type="Proteomes" id="UP001189429">
    <property type="component" value="Unassembled WGS sequence"/>
</dbReference>
<proteinExistence type="predicted"/>
<protein>
    <submittedName>
        <fullName evidence="1">Uncharacterized protein</fullName>
    </submittedName>
</protein>
<reference evidence="1" key="1">
    <citation type="submission" date="2023-10" db="EMBL/GenBank/DDBJ databases">
        <authorList>
            <person name="Chen Y."/>
            <person name="Shah S."/>
            <person name="Dougan E. K."/>
            <person name="Thang M."/>
            <person name="Chan C."/>
        </authorList>
    </citation>
    <scope>NUCLEOTIDE SEQUENCE [LARGE SCALE GENOMIC DNA]</scope>
</reference>
<name>A0ABN9UE05_9DINO</name>
<sequence>MFMLFVIILDRRRPAARTSSAPASRIGRGRPLPSAAGCAQAAGAPLRRELRAAGLWEETVGPPVRQLHAAGCRLAGQQAAEISDVRGRLGRWASPPAAAAGLRGKRRSILALVGPPGCAPAPPTGQCVQLDVGMAEVGPKAQVGRRAGS</sequence>
<evidence type="ECO:0000313" key="2">
    <source>
        <dbReference type="Proteomes" id="UP001189429"/>
    </source>
</evidence>
<organism evidence="1 2">
    <name type="scientific">Prorocentrum cordatum</name>
    <dbReference type="NCBI Taxonomy" id="2364126"/>
    <lineage>
        <taxon>Eukaryota</taxon>
        <taxon>Sar</taxon>
        <taxon>Alveolata</taxon>
        <taxon>Dinophyceae</taxon>
        <taxon>Prorocentrales</taxon>
        <taxon>Prorocentraceae</taxon>
        <taxon>Prorocentrum</taxon>
    </lineage>
</organism>
<evidence type="ECO:0000313" key="1">
    <source>
        <dbReference type="EMBL" id="CAK0857742.1"/>
    </source>
</evidence>
<dbReference type="EMBL" id="CAUYUJ010015751">
    <property type="protein sequence ID" value="CAK0857742.1"/>
    <property type="molecule type" value="Genomic_DNA"/>
</dbReference>